<protein>
    <recommendedName>
        <fullName evidence="10">Protein-export membrane protein SecG</fullName>
    </recommendedName>
</protein>
<dbReference type="eggNOG" id="ENOG5034BPK">
    <property type="taxonomic scope" value="Bacteria"/>
</dbReference>
<evidence type="ECO:0000313" key="12">
    <source>
        <dbReference type="Proteomes" id="UP000030652"/>
    </source>
</evidence>
<keyword evidence="4 10" id="KW-1003">Cell membrane</keyword>
<feature type="transmembrane region" description="Helical" evidence="10">
    <location>
        <begin position="32"/>
        <end position="56"/>
    </location>
</feature>
<dbReference type="PANTHER" id="PTHR34182">
    <property type="entry name" value="PROTEIN-EXPORT MEMBRANE PROTEIN SECG"/>
    <property type="match status" value="1"/>
</dbReference>
<comment type="function">
    <text evidence="10">Involved in protein export. Participates in an early event of protein translocation.</text>
</comment>
<dbReference type="AlphaFoldDB" id="A0A0B0EQ11"/>
<dbReference type="NCBIfam" id="TIGR00810">
    <property type="entry name" value="secG"/>
    <property type="match status" value="1"/>
</dbReference>
<sequence length="184" mass="19609">MNWKWITAVVIIFGMLTVFFILGWSTVLKSTLIFSCIVLIGCVLLQSGKGGGLAAIGGLADQSAMGTQAGGILSKITYLVGAVFIVATLFLTKLTLTSIHGTDTLRREMSASLEHDHAGHENVVDEHAGHNHAPGEHVDHPQVTVEETVKAGKSMGMKAVDVAGEVQKTIETKVESITEENKND</sequence>
<gene>
    <name evidence="11" type="ORF">SCABRO_01488</name>
</gene>
<comment type="caution">
    <text evidence="10">Lacks conserved residue(s) required for the propagation of feature annotation.</text>
</comment>
<feature type="transmembrane region" description="Helical" evidence="10">
    <location>
        <begin position="6"/>
        <end position="25"/>
    </location>
</feature>
<feature type="transmembrane region" description="Helical" evidence="10">
    <location>
        <begin position="76"/>
        <end position="96"/>
    </location>
</feature>
<dbReference type="EMBL" id="JRYO01000093">
    <property type="protein sequence ID" value="KHE92760.1"/>
    <property type="molecule type" value="Genomic_DNA"/>
</dbReference>
<keyword evidence="8 10" id="KW-0811">Translocation</keyword>
<keyword evidence="3 10" id="KW-0813">Transport</keyword>
<dbReference type="GO" id="GO:0005886">
    <property type="term" value="C:plasma membrane"/>
    <property type="evidence" value="ECO:0007669"/>
    <property type="project" value="UniProtKB-SubCell"/>
</dbReference>
<evidence type="ECO:0000256" key="9">
    <source>
        <dbReference type="ARBA" id="ARBA00023136"/>
    </source>
</evidence>
<dbReference type="GO" id="GO:0015450">
    <property type="term" value="F:protein-transporting ATPase activity"/>
    <property type="evidence" value="ECO:0007669"/>
    <property type="project" value="UniProtKB-UniRule"/>
</dbReference>
<evidence type="ECO:0000256" key="7">
    <source>
        <dbReference type="ARBA" id="ARBA00022989"/>
    </source>
</evidence>
<keyword evidence="5 10" id="KW-0812">Transmembrane</keyword>
<dbReference type="GO" id="GO:0043952">
    <property type="term" value="P:protein transport by the Sec complex"/>
    <property type="evidence" value="ECO:0007669"/>
    <property type="project" value="TreeGrafter"/>
</dbReference>
<evidence type="ECO:0000313" key="11">
    <source>
        <dbReference type="EMBL" id="KHE92760.1"/>
    </source>
</evidence>
<comment type="caution">
    <text evidence="11">The sequence shown here is derived from an EMBL/GenBank/DDBJ whole genome shotgun (WGS) entry which is preliminary data.</text>
</comment>
<dbReference type="PATRIC" id="fig|237368.3.peg.1627"/>
<accession>A0A0B0EQ11</accession>
<evidence type="ECO:0000256" key="5">
    <source>
        <dbReference type="ARBA" id="ARBA00022692"/>
    </source>
</evidence>
<comment type="similarity">
    <text evidence="2 10">Belongs to the SecG family.</text>
</comment>
<evidence type="ECO:0000256" key="3">
    <source>
        <dbReference type="ARBA" id="ARBA00022448"/>
    </source>
</evidence>
<dbReference type="GO" id="GO:0009306">
    <property type="term" value="P:protein secretion"/>
    <property type="evidence" value="ECO:0007669"/>
    <property type="project" value="UniProtKB-UniRule"/>
</dbReference>
<dbReference type="Proteomes" id="UP000030652">
    <property type="component" value="Unassembled WGS sequence"/>
</dbReference>
<evidence type="ECO:0000256" key="6">
    <source>
        <dbReference type="ARBA" id="ARBA00022927"/>
    </source>
</evidence>
<evidence type="ECO:0000256" key="1">
    <source>
        <dbReference type="ARBA" id="ARBA00004651"/>
    </source>
</evidence>
<dbReference type="GO" id="GO:0065002">
    <property type="term" value="P:intracellular protein transmembrane transport"/>
    <property type="evidence" value="ECO:0007669"/>
    <property type="project" value="TreeGrafter"/>
</dbReference>
<evidence type="ECO:0000256" key="10">
    <source>
        <dbReference type="RuleBase" id="RU365087"/>
    </source>
</evidence>
<evidence type="ECO:0000256" key="4">
    <source>
        <dbReference type="ARBA" id="ARBA00022475"/>
    </source>
</evidence>
<evidence type="ECO:0000256" key="8">
    <source>
        <dbReference type="ARBA" id="ARBA00023010"/>
    </source>
</evidence>
<keyword evidence="6 10" id="KW-0653">Protein transport</keyword>
<keyword evidence="9 10" id="KW-0472">Membrane</keyword>
<dbReference type="PANTHER" id="PTHR34182:SF1">
    <property type="entry name" value="PROTEIN-EXPORT MEMBRANE PROTEIN SECG"/>
    <property type="match status" value="1"/>
</dbReference>
<evidence type="ECO:0000256" key="2">
    <source>
        <dbReference type="ARBA" id="ARBA00008445"/>
    </source>
</evidence>
<keyword evidence="7 10" id="KW-1133">Transmembrane helix</keyword>
<dbReference type="InterPro" id="IPR004692">
    <property type="entry name" value="SecG"/>
</dbReference>
<comment type="subcellular location">
    <subcellularLocation>
        <location evidence="1 10">Cell membrane</location>
        <topology evidence="1 10">Multi-pass membrane protein</topology>
    </subcellularLocation>
</comment>
<reference evidence="11 12" key="1">
    <citation type="submission" date="2014-10" db="EMBL/GenBank/DDBJ databases">
        <title>Draft genome of anammox bacterium scalindua brodae, obtained using differential coverage binning of sequence data from two enrichment reactors.</title>
        <authorList>
            <person name="Speth D.R."/>
            <person name="Russ L."/>
            <person name="Kartal B."/>
            <person name="Op den Camp H.J."/>
            <person name="Dutilh B.E."/>
            <person name="Jetten M.S."/>
        </authorList>
    </citation>
    <scope>NUCLEOTIDE SEQUENCE [LARGE SCALE GENOMIC DNA]</scope>
    <source>
        <strain evidence="11">RU1</strain>
    </source>
</reference>
<dbReference type="Pfam" id="PF03840">
    <property type="entry name" value="SecG"/>
    <property type="match status" value="1"/>
</dbReference>
<proteinExistence type="inferred from homology"/>
<name>A0A0B0EQ11_9BACT</name>
<organism evidence="11 12">
    <name type="scientific">Candidatus Scalindua brodae</name>
    <dbReference type="NCBI Taxonomy" id="237368"/>
    <lineage>
        <taxon>Bacteria</taxon>
        <taxon>Pseudomonadati</taxon>
        <taxon>Planctomycetota</taxon>
        <taxon>Candidatus Brocadiia</taxon>
        <taxon>Candidatus Brocadiales</taxon>
        <taxon>Candidatus Scalinduaceae</taxon>
        <taxon>Candidatus Scalindua</taxon>
    </lineage>
</organism>